<keyword evidence="2" id="KW-1185">Reference proteome</keyword>
<proteinExistence type="predicted"/>
<dbReference type="Proteomes" id="UP001500711">
    <property type="component" value="Unassembled WGS sequence"/>
</dbReference>
<comment type="caution">
    <text evidence="1">The sequence shown here is derived from an EMBL/GenBank/DDBJ whole genome shotgun (WGS) entry which is preliminary data.</text>
</comment>
<organism evidence="1 2">
    <name type="scientific">Lentzea roselyniae</name>
    <dbReference type="NCBI Taxonomy" id="531940"/>
    <lineage>
        <taxon>Bacteria</taxon>
        <taxon>Bacillati</taxon>
        <taxon>Actinomycetota</taxon>
        <taxon>Actinomycetes</taxon>
        <taxon>Pseudonocardiales</taxon>
        <taxon>Pseudonocardiaceae</taxon>
        <taxon>Lentzea</taxon>
    </lineage>
</organism>
<gene>
    <name evidence="1" type="ORF">GCM10022267_52680</name>
</gene>
<accession>A0ABP7BI21</accession>
<name>A0ABP7BI21_9PSEU</name>
<protein>
    <recommendedName>
        <fullName evidence="3">Secreted peptide</fullName>
    </recommendedName>
</protein>
<dbReference type="EMBL" id="BAABBE010000015">
    <property type="protein sequence ID" value="GAA3660017.1"/>
    <property type="molecule type" value="Genomic_DNA"/>
</dbReference>
<reference evidence="2" key="1">
    <citation type="journal article" date="2019" name="Int. J. Syst. Evol. Microbiol.">
        <title>The Global Catalogue of Microorganisms (GCM) 10K type strain sequencing project: providing services to taxonomists for standard genome sequencing and annotation.</title>
        <authorList>
            <consortium name="The Broad Institute Genomics Platform"/>
            <consortium name="The Broad Institute Genome Sequencing Center for Infectious Disease"/>
            <person name="Wu L."/>
            <person name="Ma J."/>
        </authorList>
    </citation>
    <scope>NUCLEOTIDE SEQUENCE [LARGE SCALE GENOMIC DNA]</scope>
    <source>
        <strain evidence="2">JCM 17494</strain>
    </source>
</reference>
<sequence length="80" mass="8594">MVVRTVLVVAFRLALVEVTVVLPVQVPVVDVVDVVAVRHPDVSAALAVPVRVLAVLHVARCHGIRLLLRAVFRAFSRPAG</sequence>
<evidence type="ECO:0000313" key="2">
    <source>
        <dbReference type="Proteomes" id="UP001500711"/>
    </source>
</evidence>
<evidence type="ECO:0000313" key="1">
    <source>
        <dbReference type="EMBL" id="GAA3660017.1"/>
    </source>
</evidence>
<evidence type="ECO:0008006" key="3">
    <source>
        <dbReference type="Google" id="ProtNLM"/>
    </source>
</evidence>